<gene>
    <name evidence="1" type="ORF">ACCUM_4327</name>
</gene>
<evidence type="ECO:0000313" key="2">
    <source>
        <dbReference type="Proteomes" id="UP000306324"/>
    </source>
</evidence>
<dbReference type="RefSeq" id="WP_138678260.1">
    <property type="nucleotide sequence ID" value="NZ_SWAD01000050.1"/>
</dbReference>
<sequence length="199" mass="21915">MDSPKIDLLFPLHGHEIPLDHGYALYAALSRALESATDPWLHAQEDVGMHLIRGTYRGKGRLALTPASRIAIRLPASLIHKFLVLAGQQLILGTDSLRLGIPQPRALAPTPALYAHLVTTRNGQDEERFDSEIARQLNELGIEASAQRGPRRSFTVRDKKVVAHTLLVSELTAEESIRLQERGLGGRRKLGCGIFLPAQ</sequence>
<proteinExistence type="predicted"/>
<name>A0A5S4EM61_9PROT</name>
<organism evidence="1 2">
    <name type="scientific">Candidatus Accumulibacter phosphatis</name>
    <dbReference type="NCBI Taxonomy" id="327160"/>
    <lineage>
        <taxon>Bacteria</taxon>
        <taxon>Pseudomonadati</taxon>
        <taxon>Pseudomonadota</taxon>
        <taxon>Betaproteobacteria</taxon>
        <taxon>Candidatus Accumulibacter</taxon>
    </lineage>
</organism>
<dbReference type="EMBL" id="SWAD01000050">
    <property type="protein sequence ID" value="TMQ76477.1"/>
    <property type="molecule type" value="Genomic_DNA"/>
</dbReference>
<reference evidence="1 2" key="1">
    <citation type="submission" date="2019-04" db="EMBL/GenBank/DDBJ databases">
        <title>A novel phosphate-accumulating bacterium identified in bioreactor for phosphate removal from wastewater.</title>
        <authorList>
            <person name="Kotlyarov R.Y."/>
            <person name="Beletsky A.V."/>
            <person name="Kallistova A.Y."/>
            <person name="Dorofeev A.G."/>
            <person name="Nikolaev Y.Y."/>
            <person name="Pimenov N.V."/>
            <person name="Ravin N.V."/>
            <person name="Mardanov A.V."/>
        </authorList>
    </citation>
    <scope>NUCLEOTIDE SEQUENCE [LARGE SCALE GENOMIC DNA]</scope>
    <source>
        <strain evidence="1 2">Bin19</strain>
    </source>
</reference>
<protein>
    <recommendedName>
        <fullName evidence="3">Type I-MYXAN CRISPR-associated protein Cas6/Cmx6</fullName>
    </recommendedName>
</protein>
<dbReference type="OrthoDB" id="9779370at2"/>
<evidence type="ECO:0008006" key="3">
    <source>
        <dbReference type="Google" id="ProtNLM"/>
    </source>
</evidence>
<dbReference type="Proteomes" id="UP000306324">
    <property type="component" value="Unassembled WGS sequence"/>
</dbReference>
<accession>A0A5S4EM61</accession>
<keyword evidence="2" id="KW-1185">Reference proteome</keyword>
<dbReference type="AlphaFoldDB" id="A0A5S4EM61"/>
<dbReference type="Pfam" id="PF09559">
    <property type="entry name" value="Cas6"/>
    <property type="match status" value="1"/>
</dbReference>
<comment type="caution">
    <text evidence="1">The sequence shown here is derived from an EMBL/GenBank/DDBJ whole genome shotgun (WGS) entry which is preliminary data.</text>
</comment>
<dbReference type="NCBIfam" id="TIGR02807">
    <property type="entry name" value="cas6_cmx6"/>
    <property type="match status" value="1"/>
</dbReference>
<evidence type="ECO:0000313" key="1">
    <source>
        <dbReference type="EMBL" id="TMQ76477.1"/>
    </source>
</evidence>
<dbReference type="InterPro" id="IPR014174">
    <property type="entry name" value="CRISPR-assoc_prot_Cas6/Cmx6"/>
</dbReference>